<feature type="compositionally biased region" description="Basic and acidic residues" evidence="5">
    <location>
        <begin position="597"/>
        <end position="612"/>
    </location>
</feature>
<reference evidence="7 8" key="1">
    <citation type="journal article" date="2010" name="Cell">
        <title>The genome of Naegleria gruberi illuminates early eukaryotic versatility.</title>
        <authorList>
            <person name="Fritz-Laylin L.K."/>
            <person name="Prochnik S.E."/>
            <person name="Ginger M.L."/>
            <person name="Dacks J.B."/>
            <person name="Carpenter M.L."/>
            <person name="Field M.C."/>
            <person name="Kuo A."/>
            <person name="Paredez A."/>
            <person name="Chapman J."/>
            <person name="Pham J."/>
            <person name="Shu S."/>
            <person name="Neupane R."/>
            <person name="Cipriano M."/>
            <person name="Mancuso J."/>
            <person name="Tu H."/>
            <person name="Salamov A."/>
            <person name="Lindquist E."/>
            <person name="Shapiro H."/>
            <person name="Lucas S."/>
            <person name="Grigoriev I.V."/>
            <person name="Cande W.Z."/>
            <person name="Fulton C."/>
            <person name="Rokhsar D.S."/>
            <person name="Dawson S.C."/>
        </authorList>
    </citation>
    <scope>NUCLEOTIDE SEQUENCE [LARGE SCALE GENOMIC DNA]</scope>
    <source>
        <strain evidence="7 8">NEG-M</strain>
    </source>
</reference>
<feature type="binding site" evidence="3">
    <location>
        <begin position="131"/>
        <end position="138"/>
    </location>
    <ligand>
        <name>ATP</name>
        <dbReference type="ChEBI" id="CHEBI:30616"/>
    </ligand>
</feature>
<dbReference type="PROSITE" id="PS50067">
    <property type="entry name" value="KINESIN_MOTOR_2"/>
    <property type="match status" value="1"/>
</dbReference>
<organism evidence="8">
    <name type="scientific">Naegleria gruberi</name>
    <name type="common">Amoeba</name>
    <dbReference type="NCBI Taxonomy" id="5762"/>
    <lineage>
        <taxon>Eukaryota</taxon>
        <taxon>Discoba</taxon>
        <taxon>Heterolobosea</taxon>
        <taxon>Tetramitia</taxon>
        <taxon>Eutetramitia</taxon>
        <taxon>Vahlkampfiidae</taxon>
        <taxon>Naegleria</taxon>
    </lineage>
</organism>
<dbReference type="GO" id="GO:0003777">
    <property type="term" value="F:microtubule motor activity"/>
    <property type="evidence" value="ECO:0007669"/>
    <property type="project" value="InterPro"/>
</dbReference>
<dbReference type="RefSeq" id="XP_002673441.1">
    <property type="nucleotide sequence ID" value="XM_002673395.1"/>
</dbReference>
<feature type="domain" description="Kinesin motor" evidence="6">
    <location>
        <begin position="42"/>
        <end position="379"/>
    </location>
</feature>
<dbReference type="PRINTS" id="PR00380">
    <property type="entry name" value="KINESINHEAVY"/>
</dbReference>
<dbReference type="VEuPathDB" id="AmoebaDB:NAEGRDRAFT_71346"/>
<dbReference type="GO" id="GO:0005524">
    <property type="term" value="F:ATP binding"/>
    <property type="evidence" value="ECO:0007669"/>
    <property type="project" value="UniProtKB-UniRule"/>
</dbReference>
<accession>D2VQU1</accession>
<dbReference type="SMART" id="SM00129">
    <property type="entry name" value="KISc"/>
    <property type="match status" value="1"/>
</dbReference>
<keyword evidence="3 4" id="KW-0505">Motor protein</keyword>
<dbReference type="InterPro" id="IPR019821">
    <property type="entry name" value="Kinesin_motor_CS"/>
</dbReference>
<dbReference type="GO" id="GO:0005875">
    <property type="term" value="C:microtubule associated complex"/>
    <property type="evidence" value="ECO:0007669"/>
    <property type="project" value="TreeGrafter"/>
</dbReference>
<dbReference type="KEGG" id="ngr:NAEGRDRAFT_71346"/>
<comment type="similarity">
    <text evidence="3 4">Belongs to the TRAFAC class myosin-kinesin ATPase superfamily. Kinesin family.</text>
</comment>
<dbReference type="GO" id="GO:0007052">
    <property type="term" value="P:mitotic spindle organization"/>
    <property type="evidence" value="ECO:0007669"/>
    <property type="project" value="TreeGrafter"/>
</dbReference>
<dbReference type="GO" id="GO:0008017">
    <property type="term" value="F:microtubule binding"/>
    <property type="evidence" value="ECO:0007669"/>
    <property type="project" value="InterPro"/>
</dbReference>
<protein>
    <recommendedName>
        <fullName evidence="4">Kinesin-like protein</fullName>
    </recommendedName>
</protein>
<dbReference type="GeneID" id="8864518"/>
<dbReference type="OMA" id="YIAHITA"/>
<evidence type="ECO:0000259" key="6">
    <source>
        <dbReference type="PROSITE" id="PS50067"/>
    </source>
</evidence>
<feature type="compositionally biased region" description="Basic and acidic residues" evidence="5">
    <location>
        <begin position="13"/>
        <end position="24"/>
    </location>
</feature>
<dbReference type="PANTHER" id="PTHR47969">
    <property type="entry name" value="CHROMOSOME-ASSOCIATED KINESIN KIF4A-RELATED"/>
    <property type="match status" value="1"/>
</dbReference>
<dbReference type="InterPro" id="IPR036961">
    <property type="entry name" value="Kinesin_motor_dom_sf"/>
</dbReference>
<dbReference type="STRING" id="5762.D2VQU1"/>
<dbReference type="Gene3D" id="3.40.850.10">
    <property type="entry name" value="Kinesin motor domain"/>
    <property type="match status" value="1"/>
</dbReference>
<feature type="region of interest" description="Disordered" evidence="5">
    <location>
        <begin position="578"/>
        <end position="614"/>
    </location>
</feature>
<dbReference type="GO" id="GO:0007018">
    <property type="term" value="P:microtubule-based movement"/>
    <property type="evidence" value="ECO:0007669"/>
    <property type="project" value="InterPro"/>
</dbReference>
<dbReference type="PANTHER" id="PTHR47969:SF33">
    <property type="entry name" value="KINESIN-LIKE PROTEIN"/>
    <property type="match status" value="1"/>
</dbReference>
<keyword evidence="8" id="KW-1185">Reference proteome</keyword>
<dbReference type="InterPro" id="IPR001752">
    <property type="entry name" value="Kinesin_motor_dom"/>
</dbReference>
<dbReference type="PROSITE" id="PS00411">
    <property type="entry name" value="KINESIN_MOTOR_1"/>
    <property type="match status" value="1"/>
</dbReference>
<dbReference type="SUPFAM" id="SSF52540">
    <property type="entry name" value="P-loop containing nucleoside triphosphate hydrolases"/>
    <property type="match status" value="1"/>
</dbReference>
<keyword evidence="4" id="KW-0493">Microtubule</keyword>
<dbReference type="GO" id="GO:0051231">
    <property type="term" value="P:spindle elongation"/>
    <property type="evidence" value="ECO:0007669"/>
    <property type="project" value="TreeGrafter"/>
</dbReference>
<dbReference type="OrthoDB" id="3176171at2759"/>
<evidence type="ECO:0000313" key="7">
    <source>
        <dbReference type="EMBL" id="EFC40697.1"/>
    </source>
</evidence>
<evidence type="ECO:0000313" key="8">
    <source>
        <dbReference type="Proteomes" id="UP000006671"/>
    </source>
</evidence>
<dbReference type="Pfam" id="PF00225">
    <property type="entry name" value="Kinesin"/>
    <property type="match status" value="1"/>
</dbReference>
<dbReference type="FunFam" id="3.40.850.10:FF:000080">
    <property type="entry name" value="Kinesin-like protein"/>
    <property type="match status" value="1"/>
</dbReference>
<gene>
    <name evidence="7" type="ORF">NAEGRDRAFT_71346</name>
</gene>
<evidence type="ECO:0000256" key="5">
    <source>
        <dbReference type="SAM" id="MobiDB-lite"/>
    </source>
</evidence>
<evidence type="ECO:0000256" key="1">
    <source>
        <dbReference type="ARBA" id="ARBA00022741"/>
    </source>
</evidence>
<dbReference type="AlphaFoldDB" id="D2VQU1"/>
<feature type="region of interest" description="Disordered" evidence="5">
    <location>
        <begin position="1"/>
        <end position="29"/>
    </location>
</feature>
<dbReference type="Proteomes" id="UP000006671">
    <property type="component" value="Unassembled WGS sequence"/>
</dbReference>
<dbReference type="eggNOG" id="KOG4280">
    <property type="taxonomic scope" value="Eukaryota"/>
</dbReference>
<keyword evidence="1 3" id="KW-0547">Nucleotide-binding</keyword>
<dbReference type="InterPro" id="IPR027417">
    <property type="entry name" value="P-loop_NTPase"/>
</dbReference>
<evidence type="ECO:0000256" key="4">
    <source>
        <dbReference type="RuleBase" id="RU000394"/>
    </source>
</evidence>
<dbReference type="CDD" id="cd00106">
    <property type="entry name" value="KISc"/>
    <property type="match status" value="1"/>
</dbReference>
<dbReference type="InterPro" id="IPR027640">
    <property type="entry name" value="Kinesin-like_fam"/>
</dbReference>
<sequence>MFSNSPNFNHHPHPPENEVGDHQQEIPNNDFDDIDIEAKKEPIKVCIRIRPLNAKEKKRGDELVVDFDDFSIGFNPKIYKSKGSGVREKAFTFDCCFGPNSTQDDVFSESGLTTLLKYAIDGYSSTIFAYGQTGSGKTYTIIGNEEDSPGILQRASMFIFDYIAHITAKQEEAQISIKTRASCLEIYQETVNDLLNTSSKNLPVRWSNRDGFFVENLCVVEVDNLQELMTVLNEGISNRKVASHELNKDSSRSHSIFTIQFEVTTSDVNDGFESKKYGSIRFVDLAGSEKLKVSKSKSVYETSSINKSLLTLGKVISALSSPKKETPYVPFRDSKLTKLLMDSLGGEAKTMMIGCITPSSHYAEETHRTLTYASRVKKIKNIPVTKIDPKEKYIMKLKEEIKSLRDELAVYKTKSVSSTPSTKVRTIVSRSDYRAAVIEFPRVERRRVSTKHPEADQVLFEPKLPFIEKKRKDDRAATGFTKIIESNESGRDEEEEHEKRKEINQSIQSLKGLLEEERQINLEKIPQLKAKIRLLAEDNKRWKRIVRRNMDFDSEEYDKIKLENKILKKFLEESGIPNPLQDLKNYLPPSLEEDHELDSLSDKDGKESRISDISDVYSDPSEMNLVSCKDEEDY</sequence>
<name>D2VQU1_NAEGR</name>
<evidence type="ECO:0000256" key="2">
    <source>
        <dbReference type="ARBA" id="ARBA00022840"/>
    </source>
</evidence>
<evidence type="ECO:0000256" key="3">
    <source>
        <dbReference type="PROSITE-ProRule" id="PRU00283"/>
    </source>
</evidence>
<keyword evidence="2 3" id="KW-0067">ATP-binding</keyword>
<dbReference type="EMBL" id="GG738890">
    <property type="protein sequence ID" value="EFC40697.1"/>
    <property type="molecule type" value="Genomic_DNA"/>
</dbReference>
<dbReference type="InParanoid" id="D2VQU1"/>
<proteinExistence type="inferred from homology"/>
<dbReference type="GO" id="GO:0005874">
    <property type="term" value="C:microtubule"/>
    <property type="evidence" value="ECO:0007669"/>
    <property type="project" value="UniProtKB-KW"/>
</dbReference>